<protein>
    <submittedName>
        <fullName evidence="3">Uncharacterized protein</fullName>
    </submittedName>
</protein>
<keyword evidence="2" id="KW-0732">Signal</keyword>
<accession>A0A4C1ZDM2</accession>
<gene>
    <name evidence="3" type="ORF">EVAR_64931_1</name>
</gene>
<evidence type="ECO:0000313" key="4">
    <source>
        <dbReference type="Proteomes" id="UP000299102"/>
    </source>
</evidence>
<dbReference type="AlphaFoldDB" id="A0A4C1ZDM2"/>
<dbReference type="EMBL" id="BGZK01001726">
    <property type="protein sequence ID" value="GBP85263.1"/>
    <property type="molecule type" value="Genomic_DNA"/>
</dbReference>
<evidence type="ECO:0000313" key="3">
    <source>
        <dbReference type="EMBL" id="GBP85263.1"/>
    </source>
</evidence>
<keyword evidence="4" id="KW-1185">Reference proteome</keyword>
<sequence>MWWVWLHFKKLSLYMGAGPLRPRATADVNGGSEGFEKKTGLPRESRREARVTTFTLERAGAEKNILFKKIPKLDRSRAINVYLLGEYTSIAKMVMCYHQHPPSRKEQDWHKHCYLDSGTGSRPDIGTRVDIDNNTEGGMRIDSENG</sequence>
<feature type="region of interest" description="Disordered" evidence="1">
    <location>
        <begin position="124"/>
        <end position="146"/>
    </location>
</feature>
<feature type="compositionally biased region" description="Basic and acidic residues" evidence="1">
    <location>
        <begin position="34"/>
        <end position="47"/>
    </location>
</feature>
<name>A0A4C1ZDM2_EUMVA</name>
<feature type="region of interest" description="Disordered" evidence="1">
    <location>
        <begin position="25"/>
        <end position="47"/>
    </location>
</feature>
<proteinExistence type="predicted"/>
<feature type="signal peptide" evidence="2">
    <location>
        <begin position="1"/>
        <end position="17"/>
    </location>
</feature>
<organism evidence="3 4">
    <name type="scientific">Eumeta variegata</name>
    <name type="common">Bagworm moth</name>
    <name type="synonym">Eumeta japonica</name>
    <dbReference type="NCBI Taxonomy" id="151549"/>
    <lineage>
        <taxon>Eukaryota</taxon>
        <taxon>Metazoa</taxon>
        <taxon>Ecdysozoa</taxon>
        <taxon>Arthropoda</taxon>
        <taxon>Hexapoda</taxon>
        <taxon>Insecta</taxon>
        <taxon>Pterygota</taxon>
        <taxon>Neoptera</taxon>
        <taxon>Endopterygota</taxon>
        <taxon>Lepidoptera</taxon>
        <taxon>Glossata</taxon>
        <taxon>Ditrysia</taxon>
        <taxon>Tineoidea</taxon>
        <taxon>Psychidae</taxon>
        <taxon>Oiketicinae</taxon>
        <taxon>Eumeta</taxon>
    </lineage>
</organism>
<evidence type="ECO:0000256" key="2">
    <source>
        <dbReference type="SAM" id="SignalP"/>
    </source>
</evidence>
<feature type="chain" id="PRO_5020030207" evidence="2">
    <location>
        <begin position="18"/>
        <end position="146"/>
    </location>
</feature>
<dbReference type="Proteomes" id="UP000299102">
    <property type="component" value="Unassembled WGS sequence"/>
</dbReference>
<evidence type="ECO:0000256" key="1">
    <source>
        <dbReference type="SAM" id="MobiDB-lite"/>
    </source>
</evidence>
<reference evidence="3 4" key="1">
    <citation type="journal article" date="2019" name="Commun. Biol.">
        <title>The bagworm genome reveals a unique fibroin gene that provides high tensile strength.</title>
        <authorList>
            <person name="Kono N."/>
            <person name="Nakamura H."/>
            <person name="Ohtoshi R."/>
            <person name="Tomita M."/>
            <person name="Numata K."/>
            <person name="Arakawa K."/>
        </authorList>
    </citation>
    <scope>NUCLEOTIDE SEQUENCE [LARGE SCALE GENOMIC DNA]</scope>
</reference>
<comment type="caution">
    <text evidence="3">The sequence shown here is derived from an EMBL/GenBank/DDBJ whole genome shotgun (WGS) entry which is preliminary data.</text>
</comment>